<evidence type="ECO:0000259" key="9">
    <source>
        <dbReference type="PROSITE" id="PS50157"/>
    </source>
</evidence>
<evidence type="ECO:0000256" key="7">
    <source>
        <dbReference type="ARBA" id="ARBA00023242"/>
    </source>
</evidence>
<dbReference type="InterPro" id="IPR051061">
    <property type="entry name" value="Zinc_finger_trans_reg"/>
</dbReference>
<dbReference type="AlphaFoldDB" id="A0A1V8TQY8"/>
<dbReference type="STRING" id="1507870.A0A1V8TQY8"/>
<evidence type="ECO:0000256" key="1">
    <source>
        <dbReference type="ARBA" id="ARBA00004123"/>
    </source>
</evidence>
<dbReference type="PROSITE" id="PS50157">
    <property type="entry name" value="ZINC_FINGER_C2H2_2"/>
    <property type="match status" value="1"/>
</dbReference>
<keyword evidence="11" id="KW-1185">Reference proteome</keyword>
<evidence type="ECO:0000256" key="5">
    <source>
        <dbReference type="ARBA" id="ARBA00023015"/>
    </source>
</evidence>
<organism evidence="10 11">
    <name type="scientific">Cryoendolithus antarcticus</name>
    <dbReference type="NCBI Taxonomy" id="1507870"/>
    <lineage>
        <taxon>Eukaryota</taxon>
        <taxon>Fungi</taxon>
        <taxon>Dikarya</taxon>
        <taxon>Ascomycota</taxon>
        <taxon>Pezizomycotina</taxon>
        <taxon>Dothideomycetes</taxon>
        <taxon>Dothideomycetidae</taxon>
        <taxon>Cladosporiales</taxon>
        <taxon>Cladosporiaceae</taxon>
        <taxon>Cryoendolithus</taxon>
    </lineage>
</organism>
<dbReference type="Gene3D" id="3.30.160.60">
    <property type="entry name" value="Classic Zinc Finger"/>
    <property type="match status" value="1"/>
</dbReference>
<reference evidence="11" key="1">
    <citation type="submission" date="2017-03" db="EMBL/GenBank/DDBJ databases">
        <title>Genomes of endolithic fungi from Antarctica.</title>
        <authorList>
            <person name="Coleine C."/>
            <person name="Masonjones S."/>
            <person name="Stajich J.E."/>
        </authorList>
    </citation>
    <scope>NUCLEOTIDE SEQUENCE [LARGE SCALE GENOMIC DNA]</scope>
    <source>
        <strain evidence="11">CCFEE 5527</strain>
    </source>
</reference>
<dbReference type="InterPro" id="IPR013087">
    <property type="entry name" value="Znf_C2H2_type"/>
</dbReference>
<accession>A0A1V8TQY8</accession>
<sequence>MSKPDEILRAKVEYANKYLLEHIGYVNHDHKGFYTSFAALELERPGALTDVSMACFTATGRHILEQDSSAWTPDFFESLATSMKDFADGPQTAAYLLHWRFRHPTKTGEEISAYYAGSSKQVFRRVDIHNTCCREGHNESHVYARVRESATQRLPTPIKMAEVKALESEDSLIEHLEHLIVVIMDLAHTCTFKETTNGIKASQIDVGGVKHDAFEGSNRQDPIRQSLPKADNKSEECRHCSVLFPRMLYIDHLRHDHNDHRGMHACTQCKTDPATPSGLEKHLLWHYPNEDRPFPCSKCPQKFVSQGHRDQHYCTHHATEEERVFKCPNKDCSASFFYEPKYTDHVKRSHKELVLCPVEFCGAMIKPRSVEEHIRLKHPAPDAPKFICTFDGCDKDLKSEAALRSHVAKCPIGIGKTKCDHCTKSFSKNGMKGHLSSYHALCPVCNTRVTVTMFKVAERERQLMAHIKCCSTNIDGSKRVRDVDSDGEKENKRPARV</sequence>
<dbReference type="GO" id="GO:0006357">
    <property type="term" value="P:regulation of transcription by RNA polymerase II"/>
    <property type="evidence" value="ECO:0007669"/>
    <property type="project" value="TreeGrafter"/>
</dbReference>
<dbReference type="GO" id="GO:0005634">
    <property type="term" value="C:nucleus"/>
    <property type="evidence" value="ECO:0007669"/>
    <property type="project" value="UniProtKB-SubCell"/>
</dbReference>
<proteinExistence type="predicted"/>
<keyword evidence="2" id="KW-0479">Metal-binding</keyword>
<evidence type="ECO:0000313" key="10">
    <source>
        <dbReference type="EMBL" id="OQO13642.1"/>
    </source>
</evidence>
<keyword evidence="7" id="KW-0539">Nucleus</keyword>
<evidence type="ECO:0000256" key="2">
    <source>
        <dbReference type="ARBA" id="ARBA00022723"/>
    </source>
</evidence>
<dbReference type="Proteomes" id="UP000192596">
    <property type="component" value="Unassembled WGS sequence"/>
</dbReference>
<protein>
    <recommendedName>
        <fullName evidence="9">C2H2-type domain-containing protein</fullName>
    </recommendedName>
</protein>
<evidence type="ECO:0000256" key="3">
    <source>
        <dbReference type="ARBA" id="ARBA00022771"/>
    </source>
</evidence>
<comment type="caution">
    <text evidence="10">The sequence shown here is derived from an EMBL/GenBank/DDBJ whole genome shotgun (WGS) entry which is preliminary data.</text>
</comment>
<dbReference type="GO" id="GO:0008270">
    <property type="term" value="F:zinc ion binding"/>
    <property type="evidence" value="ECO:0007669"/>
    <property type="project" value="UniProtKB-KW"/>
</dbReference>
<dbReference type="OrthoDB" id="4748970at2759"/>
<dbReference type="PROSITE" id="PS00028">
    <property type="entry name" value="ZINC_FINGER_C2H2_1"/>
    <property type="match status" value="2"/>
</dbReference>
<dbReference type="PANTHER" id="PTHR46179:SF13">
    <property type="entry name" value="C2H2-TYPE DOMAIN-CONTAINING PROTEIN"/>
    <property type="match status" value="1"/>
</dbReference>
<keyword evidence="5" id="KW-0805">Transcription regulation</keyword>
<keyword evidence="6" id="KW-0804">Transcription</keyword>
<keyword evidence="4" id="KW-0862">Zinc</keyword>
<evidence type="ECO:0000256" key="6">
    <source>
        <dbReference type="ARBA" id="ARBA00023163"/>
    </source>
</evidence>
<dbReference type="InParanoid" id="A0A1V8TQY8"/>
<name>A0A1V8TQY8_9PEZI</name>
<keyword evidence="3 8" id="KW-0863">Zinc-finger</keyword>
<gene>
    <name evidence="10" type="ORF">B0A48_01871</name>
</gene>
<dbReference type="PANTHER" id="PTHR46179">
    <property type="entry name" value="ZINC FINGER PROTEIN"/>
    <property type="match status" value="1"/>
</dbReference>
<dbReference type="SMART" id="SM00355">
    <property type="entry name" value="ZnF_C2H2"/>
    <property type="match status" value="7"/>
</dbReference>
<evidence type="ECO:0000256" key="4">
    <source>
        <dbReference type="ARBA" id="ARBA00022833"/>
    </source>
</evidence>
<comment type="subcellular location">
    <subcellularLocation>
        <location evidence="1">Nucleus</location>
    </subcellularLocation>
</comment>
<feature type="domain" description="C2H2-type" evidence="9">
    <location>
        <begin position="294"/>
        <end position="322"/>
    </location>
</feature>
<dbReference type="EMBL" id="NAJO01000003">
    <property type="protein sequence ID" value="OQO13642.1"/>
    <property type="molecule type" value="Genomic_DNA"/>
</dbReference>
<evidence type="ECO:0000256" key="8">
    <source>
        <dbReference type="PROSITE-ProRule" id="PRU00042"/>
    </source>
</evidence>
<evidence type="ECO:0000313" key="11">
    <source>
        <dbReference type="Proteomes" id="UP000192596"/>
    </source>
</evidence>